<feature type="compositionally biased region" description="Low complexity" evidence="3">
    <location>
        <begin position="1343"/>
        <end position="1358"/>
    </location>
</feature>
<accession>A0A2A2JZC3</accession>
<feature type="compositionally biased region" description="Polar residues" evidence="3">
    <location>
        <begin position="97"/>
        <end position="114"/>
    </location>
</feature>
<feature type="domain" description="Epg5-like central TPR repeats" evidence="4">
    <location>
        <begin position="1559"/>
        <end position="1930"/>
    </location>
</feature>
<dbReference type="OrthoDB" id="75419at2759"/>
<feature type="domain" description="Epg5-like TPR" evidence="5">
    <location>
        <begin position="1154"/>
        <end position="1312"/>
    </location>
</feature>
<organism evidence="6 7">
    <name type="scientific">Diploscapter pachys</name>
    <dbReference type="NCBI Taxonomy" id="2018661"/>
    <lineage>
        <taxon>Eukaryota</taxon>
        <taxon>Metazoa</taxon>
        <taxon>Ecdysozoa</taxon>
        <taxon>Nematoda</taxon>
        <taxon>Chromadorea</taxon>
        <taxon>Rhabditida</taxon>
        <taxon>Rhabditina</taxon>
        <taxon>Rhabditomorpha</taxon>
        <taxon>Rhabditoidea</taxon>
        <taxon>Rhabditidae</taxon>
        <taxon>Diploscapter</taxon>
    </lineage>
</organism>
<sequence>MAEAVKPRKPKPRERERQSQPPDIPVPPLPERSSSVGPSAAPVVPPRPPSLLSRALPDAPTHNPAAVSAVPRQSSQQIIQPEQSDMPSRVIAVEQPLPSSAEFSAPMQNATANSHEAETEKQPIPAEPEEEGQPKGHLIFPRSPSVMIESEISDMSSPVSATPRSLNPSLLPCYPTVPELSDDLSAYGTIVRPPSYDEAIAVDSRHSRTRVAEAPPLYPALDSVFEKNKLGLLSEDALLSFYKNPLYEQAEDFVDQFIQSEETPDGGGPLFTLLSRLKELSEQMRLNEVSENENRDAVKKCLHECWTFKQQTGEFKGVCMENRACVGVAKFNSASLSQPKMEQMKTLLRTNCGILLEGVIAEEAQFRSIALQIQWLIININTHFMLDHGLIQQSPPQLLDSSAHLLPSRIELLKALSDIFYHLRFPNLGKRYVDALVNWATELICVLNMSCRVVDGLQVLCHIVRLPSPIAEWAPPFVQTFIQAASPPKLKVDYCLALLLHILNPIKARETFLRHIAHSENEETTWAILGSDEEEAEFSFVTVTETDLVALLAQLPLSEVYTIAYLHFSSGYSDKKYQFLAMIAFQLLVMKVLDNGLTAYTPRPGYKQFCRTIASSIKESVRELCEIWKTTRGLLGRGEDDQLQPEVDRIVLLALIYILNRPACGLWQFGVDLPYDCVSEECRLRCEFLLRVPEKYGIHELYDVPIDEVRRKIETNDLKSRIASLDQTDGVFLVNALSMIMSNSSTEATRLIKQIIDICFCDESYREQFYKVGSEAIAQLMEKRPNCLEVLISVLDRQMSHMDNYAVDVLSTCSLSACRISSPILSVLGKWLITHSPDKAPNKMARRILASLHWGPRSDSETELWMDSSVHLVCAETIVKAHAVHCNKSNGMISKSIKSIAKMAGKIQDSEQLFIQFCWDLLIKLKLPDKGQSPDVPNDLTNYYVTLTMNYLDSASTFLSKGLPLLAEVINSGASTASVVILSKLMARNYKEVKSLGDNEKFMEVFEQILYVDQLSYAVQWVTGPTSTPTPIVRLLCSAITFYSKHVAHLGEYLHAWIDLLCARRTLTWNSDQVSLQVLGTIVRVAFLRDAVDLMGLREKMTVIYTEMQRQAVDNSKGLMSWFTADKGPPPLIPSTHLAVSFWASWFLLTIESQSYSVFYQHVFEALFKKDKTTLDQAVRKAAAKSSTNLSTDRFSVYRWAELAVKAKDDAILPLVLQQLAIEAYKLRTVNGNRLCYARRLIDAPTMSTCIAELRKALQEAPNNQGLPKAVSGWLFCQHEVTRRGFDFSVFDLDYLLQQILAGVTTPWTNLLNMAVIGNADFEEQRLYAMTCHLHRKAPGRPLPATSPRSTSSAARPLPHLPTHPGLPPAPVVDPSIIFQQNALQAMAAPFVKQINSLANEFLSGSDKLSACDASYCEILLNLYTSTTQTVPIRFACGIRCAHPKDTTVSVQAYVFNRTADAQLTANREKRLAIWADLNAAIVDKTAVATASLEHLARLISRIALSSSPSHRIAVQVSGRTLFYFITDSVGEVELLFPPASDTFAHTLRTLGHGFVKGRPEEQFGIMHKVLDGFVLSDSLVEVFTPEVLSPNDLYKAYTQLSESVRKPEKSQRALQLLARLGVEKAALSLHASQFSALLPVAFANLTSQPDPASPLHVLCHQHFMFFAFQQFPSNFGKALELALEGCNSNLTPVSLLDNFVNQLGIHDSFEVQQSHLNLNPNMAAEYVTLLSAQLSTAKQKLPVIVWYRYLDPVTRLAQYFLFFPIREYFDPGQPLSVLQKDLLDNFSRIASVFGPLLVPVSASQPPFAPSHEQAALLVLNRFVELLNALPHNASIPATGQEFLFLSFPSLIHRFQTVPSLVFKFFYEFLSNVSNGAQHYYETLTRELVRVRLSHFSPSLRALEAVRECLEQKSSFIAPFISQIVVRIPWPVVLSTGVPDEIKPKYLSVLLACLIRIAAKESNYHLVRASFMDLLRQFEQRNDWNEILPEDAEQLSLSVANFLPAESLSNPDDVISILLMIWRKACCICLKESFTPASIRKQAAWTRAECRLVLRTGSSAAPIAYNSLISDIQTIAKEHENLRAFTVVAKELTTFWTTITDAKFGESMVSCWKEHLSQNPDSPLVLTSLHTLIASLNEDQLSTGIKVLEATLLAYFTRMTCSWTEVLEWIQYPPQLHIHVRDYLLTLPSSDNKLEPQMLCTKVLLDVVPHDELFMRLHNYIINLKAKYVWCEAALVLLLVRLLSWLHRRLSCLPDAAPFTIQDDLLHPLIRWLNRAAKDESSFISNLLSAKKTAHSPKLRCLFGIMELYLQQQSLGEGRRPRLQENSPVTNSKIQTLKDLAALKANHQFSSAFNVSTAYFTQVDIHHLGSAAPLALALGKTLFKEKYLSDI</sequence>
<gene>
    <name evidence="6" type="ORF">WR25_18357</name>
</gene>
<evidence type="ECO:0000256" key="2">
    <source>
        <dbReference type="ARBA" id="ARBA00023006"/>
    </source>
</evidence>
<evidence type="ECO:0000259" key="4">
    <source>
        <dbReference type="Pfam" id="PF26103"/>
    </source>
</evidence>
<evidence type="ECO:0000313" key="6">
    <source>
        <dbReference type="EMBL" id="PAV67004.1"/>
    </source>
</evidence>
<protein>
    <submittedName>
        <fullName evidence="6">Uncharacterized protein</fullName>
    </submittedName>
</protein>
<dbReference type="Pfam" id="PF26573">
    <property type="entry name" value="TPR_Epg5_2"/>
    <property type="match status" value="1"/>
</dbReference>
<name>A0A2A2JZC3_9BILA</name>
<comment type="caution">
    <text evidence="6">The sequence shown here is derived from an EMBL/GenBank/DDBJ whole genome shotgun (WGS) entry which is preliminary data.</text>
</comment>
<comment type="similarity">
    <text evidence="1">Belongs to the EPG5 family.</text>
</comment>
<dbReference type="EMBL" id="LIAE01010006">
    <property type="protein sequence ID" value="PAV67004.1"/>
    <property type="molecule type" value="Genomic_DNA"/>
</dbReference>
<dbReference type="PANTHER" id="PTHR31139:SF4">
    <property type="entry name" value="ECTOPIC P GRANULES PROTEIN 5 HOMOLOG"/>
    <property type="match status" value="1"/>
</dbReference>
<dbReference type="GO" id="GO:0097352">
    <property type="term" value="P:autophagosome maturation"/>
    <property type="evidence" value="ECO:0007669"/>
    <property type="project" value="TreeGrafter"/>
</dbReference>
<feature type="region of interest" description="Disordered" evidence="3">
    <location>
        <begin position="1"/>
        <end position="137"/>
    </location>
</feature>
<evidence type="ECO:0000313" key="7">
    <source>
        <dbReference type="Proteomes" id="UP000218231"/>
    </source>
</evidence>
<feature type="region of interest" description="Disordered" evidence="3">
    <location>
        <begin position="1339"/>
        <end position="1365"/>
    </location>
</feature>
<evidence type="ECO:0000256" key="1">
    <source>
        <dbReference type="ARBA" id="ARBA00010948"/>
    </source>
</evidence>
<dbReference type="PANTHER" id="PTHR31139">
    <property type="entry name" value="ECTOPIC P GRANULES PROTEIN 5 HOMOLOG"/>
    <property type="match status" value="1"/>
</dbReference>
<dbReference type="GO" id="GO:0005737">
    <property type="term" value="C:cytoplasm"/>
    <property type="evidence" value="ECO:0007669"/>
    <property type="project" value="TreeGrafter"/>
</dbReference>
<proteinExistence type="inferred from homology"/>
<dbReference type="InterPro" id="IPR051436">
    <property type="entry name" value="Autophagy-related_EPG5"/>
</dbReference>
<dbReference type="InterPro" id="IPR058750">
    <property type="entry name" value="TPR_Epg5"/>
</dbReference>
<dbReference type="Proteomes" id="UP000218231">
    <property type="component" value="Unassembled WGS sequence"/>
</dbReference>
<reference evidence="6 7" key="1">
    <citation type="journal article" date="2017" name="Curr. Biol.">
        <title>Genome architecture and evolution of a unichromosomal asexual nematode.</title>
        <authorList>
            <person name="Fradin H."/>
            <person name="Zegar C."/>
            <person name="Gutwein M."/>
            <person name="Lucas J."/>
            <person name="Kovtun M."/>
            <person name="Corcoran D."/>
            <person name="Baugh L.R."/>
            <person name="Kiontke K."/>
            <person name="Gunsalus K."/>
            <person name="Fitch D.H."/>
            <person name="Piano F."/>
        </authorList>
    </citation>
    <scope>NUCLEOTIDE SEQUENCE [LARGE SCALE GENOMIC DNA]</scope>
    <source>
        <strain evidence="6">PF1309</strain>
    </source>
</reference>
<dbReference type="Pfam" id="PF26103">
    <property type="entry name" value="TPR_Epg5"/>
    <property type="match status" value="1"/>
</dbReference>
<feature type="compositionally biased region" description="Low complexity" evidence="3">
    <location>
        <begin position="32"/>
        <end position="42"/>
    </location>
</feature>
<dbReference type="InterPro" id="IPR059030">
    <property type="entry name" value="TPR_Epg5_mid"/>
</dbReference>
<evidence type="ECO:0000256" key="3">
    <source>
        <dbReference type="SAM" id="MobiDB-lite"/>
    </source>
</evidence>
<keyword evidence="2" id="KW-0072">Autophagy</keyword>
<dbReference type="STRING" id="2018661.A0A2A2JZC3"/>
<evidence type="ECO:0000259" key="5">
    <source>
        <dbReference type="Pfam" id="PF26573"/>
    </source>
</evidence>
<keyword evidence="7" id="KW-1185">Reference proteome</keyword>